<organism evidence="7 8">
    <name type="scientific">Trypanosoma theileri</name>
    <dbReference type="NCBI Taxonomy" id="67003"/>
    <lineage>
        <taxon>Eukaryota</taxon>
        <taxon>Discoba</taxon>
        <taxon>Euglenozoa</taxon>
        <taxon>Kinetoplastea</taxon>
        <taxon>Metakinetoplastina</taxon>
        <taxon>Trypanosomatida</taxon>
        <taxon>Trypanosomatidae</taxon>
        <taxon>Trypanosoma</taxon>
    </lineage>
</organism>
<evidence type="ECO:0000256" key="5">
    <source>
        <dbReference type="SAM" id="MobiDB-lite"/>
    </source>
</evidence>
<dbReference type="GeneID" id="39987220"/>
<dbReference type="PANTHER" id="PTHR24067">
    <property type="entry name" value="UBIQUITIN-CONJUGATING ENZYME E2"/>
    <property type="match status" value="1"/>
</dbReference>
<protein>
    <submittedName>
        <fullName evidence="7">Ubiquitin-conjugating enzyme</fullName>
    </submittedName>
</protein>
<evidence type="ECO:0000313" key="8">
    <source>
        <dbReference type="Proteomes" id="UP000192257"/>
    </source>
</evidence>
<keyword evidence="4" id="KW-0547">Nucleotide-binding</keyword>
<dbReference type="CDD" id="cd23804">
    <property type="entry name" value="UBCc_UBE2S"/>
    <property type="match status" value="1"/>
</dbReference>
<feature type="compositionally biased region" description="Low complexity" evidence="5">
    <location>
        <begin position="34"/>
        <end position="50"/>
    </location>
</feature>
<feature type="region of interest" description="Disordered" evidence="5">
    <location>
        <begin position="27"/>
        <end position="51"/>
    </location>
</feature>
<evidence type="ECO:0000256" key="1">
    <source>
        <dbReference type="ARBA" id="ARBA00022679"/>
    </source>
</evidence>
<dbReference type="Proteomes" id="UP000192257">
    <property type="component" value="Unassembled WGS sequence"/>
</dbReference>
<dbReference type="SUPFAM" id="SSF54495">
    <property type="entry name" value="UBC-like"/>
    <property type="match status" value="1"/>
</dbReference>
<gene>
    <name evidence="7" type="ORF">TM35_000232000</name>
</gene>
<dbReference type="Pfam" id="PF00179">
    <property type="entry name" value="UQ_con"/>
    <property type="match status" value="1"/>
</dbReference>
<feature type="region of interest" description="Disordered" evidence="5">
    <location>
        <begin position="172"/>
        <end position="197"/>
    </location>
</feature>
<keyword evidence="1" id="KW-0808">Transferase</keyword>
<comment type="caution">
    <text evidence="7">The sequence shown here is derived from an EMBL/GenBank/DDBJ whole genome shotgun (WGS) entry which is preliminary data.</text>
</comment>
<dbReference type="GO" id="GO:0016740">
    <property type="term" value="F:transferase activity"/>
    <property type="evidence" value="ECO:0007669"/>
    <property type="project" value="UniProtKB-KW"/>
</dbReference>
<proteinExistence type="inferred from homology"/>
<evidence type="ECO:0000256" key="2">
    <source>
        <dbReference type="ARBA" id="ARBA00022786"/>
    </source>
</evidence>
<dbReference type="InterPro" id="IPR023313">
    <property type="entry name" value="UBQ-conjugating_AS"/>
</dbReference>
<keyword evidence="8" id="KW-1185">Reference proteome</keyword>
<evidence type="ECO:0000259" key="6">
    <source>
        <dbReference type="PROSITE" id="PS50127"/>
    </source>
</evidence>
<evidence type="ECO:0000313" key="7">
    <source>
        <dbReference type="EMBL" id="ORC87229.1"/>
    </source>
</evidence>
<keyword evidence="4" id="KW-0067">ATP-binding</keyword>
<evidence type="ECO:0000256" key="3">
    <source>
        <dbReference type="PROSITE-ProRule" id="PRU10133"/>
    </source>
</evidence>
<comment type="similarity">
    <text evidence="4">Belongs to the ubiquitin-conjugating enzyme family.</text>
</comment>
<dbReference type="PROSITE" id="PS50127">
    <property type="entry name" value="UBC_2"/>
    <property type="match status" value="1"/>
</dbReference>
<feature type="active site" description="Glycyl thioester intermediate" evidence="3">
    <location>
        <position position="105"/>
    </location>
</feature>
<dbReference type="EMBL" id="NBCO01000023">
    <property type="protein sequence ID" value="ORC87229.1"/>
    <property type="molecule type" value="Genomic_DNA"/>
</dbReference>
<name>A0A1X0NSR5_9TRYP</name>
<dbReference type="InterPro" id="IPR016135">
    <property type="entry name" value="UBQ-conjugating_enzyme/RWD"/>
</dbReference>
<dbReference type="InterPro" id="IPR050113">
    <property type="entry name" value="Ub_conjugating_enzyme"/>
</dbReference>
<accession>A0A1X0NSR5</accession>
<evidence type="ECO:0000256" key="4">
    <source>
        <dbReference type="RuleBase" id="RU362109"/>
    </source>
</evidence>
<feature type="compositionally biased region" description="Low complexity" evidence="5">
    <location>
        <begin position="172"/>
        <end position="183"/>
    </location>
</feature>
<dbReference type="STRING" id="67003.A0A1X0NSR5"/>
<dbReference type="RefSeq" id="XP_028881295.1">
    <property type="nucleotide sequence ID" value="XM_029027440.1"/>
</dbReference>
<dbReference type="AlphaFoldDB" id="A0A1X0NSR5"/>
<feature type="domain" description="UBC core" evidence="6">
    <location>
        <begin position="6"/>
        <end position="167"/>
    </location>
</feature>
<dbReference type="SMART" id="SM00212">
    <property type="entry name" value="UBCc"/>
    <property type="match status" value="1"/>
</dbReference>
<dbReference type="OrthoDB" id="10069349at2759"/>
<keyword evidence="2 4" id="KW-0833">Ubl conjugation pathway</keyword>
<dbReference type="PROSITE" id="PS00183">
    <property type="entry name" value="UBC_1"/>
    <property type="match status" value="1"/>
</dbReference>
<dbReference type="GO" id="GO:0005524">
    <property type="term" value="F:ATP binding"/>
    <property type="evidence" value="ECO:0007669"/>
    <property type="project" value="UniProtKB-UniRule"/>
</dbReference>
<dbReference type="InterPro" id="IPR000608">
    <property type="entry name" value="UBC"/>
</dbReference>
<sequence>MPISASAMRLIMRQVHEIATKPVPGVQIIHNDDNTGNSNNNSSSSTTDTLSELHVNLTGPEETPFAGGLFHVVLYFDEGYPSVPPRGLFRTKIFHPNVSEKGDICVNVLKRDWDPGLGLRHVITVIRCLLIEPNAESALNEEAARLLLEDYDAFRRKAEMMTKVHAMRGIRPQQQSIQSIQQQGGRGGGDPSHALGVDLYNTSSQQQQQQLINKEDLSTVVFHSGVVDAAAAENGVGVQQLRNAPDSALNLRNADNGNSTLAVNSKKAVDKKRAALKRI</sequence>
<reference evidence="7 8" key="1">
    <citation type="submission" date="2017-03" db="EMBL/GenBank/DDBJ databases">
        <title>An alternative strategy for trypanosome survival in the mammalian bloodstream revealed through genome and transcriptome analysis of the ubiquitous bovine parasite Trypanosoma (Megatrypanum) theileri.</title>
        <authorList>
            <person name="Kelly S."/>
            <person name="Ivens A."/>
            <person name="Mott A."/>
            <person name="O'Neill E."/>
            <person name="Emms D."/>
            <person name="Macleod O."/>
            <person name="Voorheis P."/>
            <person name="Matthews J."/>
            <person name="Matthews K."/>
            <person name="Carrington M."/>
        </authorList>
    </citation>
    <scope>NUCLEOTIDE SEQUENCE [LARGE SCALE GENOMIC DNA]</scope>
    <source>
        <strain evidence="7">Edinburgh</strain>
    </source>
</reference>
<dbReference type="VEuPathDB" id="TriTrypDB:TM35_000232000"/>
<dbReference type="Gene3D" id="3.10.110.10">
    <property type="entry name" value="Ubiquitin Conjugating Enzyme"/>
    <property type="match status" value="1"/>
</dbReference>